<proteinExistence type="predicted"/>
<dbReference type="Proteomes" id="UP000287651">
    <property type="component" value="Unassembled WGS sequence"/>
</dbReference>
<sequence length="76" mass="8260">MSDYPLQPDCPCKGPGHRRPPLPATLAMCDHPYKGPSRSRPPLQVAWLWVAAPTGNLPVGDYPLLATYTTNCSKNA</sequence>
<gene>
    <name evidence="1" type="ORF">B296_00059039</name>
</gene>
<reference evidence="1 2" key="1">
    <citation type="journal article" date="2014" name="Agronomy (Basel)">
        <title>A Draft Genome Sequence for Ensete ventricosum, the Drought-Tolerant Tree Against Hunger.</title>
        <authorList>
            <person name="Harrison J."/>
            <person name="Moore K.A."/>
            <person name="Paszkiewicz K."/>
            <person name="Jones T."/>
            <person name="Grant M."/>
            <person name="Ambacheew D."/>
            <person name="Muzemil S."/>
            <person name="Studholme D.J."/>
        </authorList>
    </citation>
    <scope>NUCLEOTIDE SEQUENCE [LARGE SCALE GENOMIC DNA]</scope>
</reference>
<comment type="caution">
    <text evidence="1">The sequence shown here is derived from an EMBL/GenBank/DDBJ whole genome shotgun (WGS) entry which is preliminary data.</text>
</comment>
<evidence type="ECO:0000313" key="2">
    <source>
        <dbReference type="Proteomes" id="UP000287651"/>
    </source>
</evidence>
<accession>A0A426XJ79</accession>
<dbReference type="AlphaFoldDB" id="A0A426XJ79"/>
<name>A0A426XJ79_ENSVE</name>
<dbReference type="EMBL" id="AMZH03020074">
    <property type="protein sequence ID" value="RRT39558.1"/>
    <property type="molecule type" value="Genomic_DNA"/>
</dbReference>
<evidence type="ECO:0000313" key="1">
    <source>
        <dbReference type="EMBL" id="RRT39558.1"/>
    </source>
</evidence>
<organism evidence="1 2">
    <name type="scientific">Ensete ventricosum</name>
    <name type="common">Abyssinian banana</name>
    <name type="synonym">Musa ensete</name>
    <dbReference type="NCBI Taxonomy" id="4639"/>
    <lineage>
        <taxon>Eukaryota</taxon>
        <taxon>Viridiplantae</taxon>
        <taxon>Streptophyta</taxon>
        <taxon>Embryophyta</taxon>
        <taxon>Tracheophyta</taxon>
        <taxon>Spermatophyta</taxon>
        <taxon>Magnoliopsida</taxon>
        <taxon>Liliopsida</taxon>
        <taxon>Zingiberales</taxon>
        <taxon>Musaceae</taxon>
        <taxon>Ensete</taxon>
    </lineage>
</organism>
<protein>
    <submittedName>
        <fullName evidence="1">Uncharacterized protein</fullName>
    </submittedName>
</protein>